<feature type="compositionally biased region" description="Polar residues" evidence="1">
    <location>
        <begin position="127"/>
        <end position="140"/>
    </location>
</feature>
<feature type="compositionally biased region" description="Polar residues" evidence="1">
    <location>
        <begin position="54"/>
        <end position="74"/>
    </location>
</feature>
<dbReference type="Proteomes" id="UP001610334">
    <property type="component" value="Unassembled WGS sequence"/>
</dbReference>
<proteinExistence type="predicted"/>
<gene>
    <name evidence="2" type="ORF">BJX63DRAFT_54871</name>
</gene>
<evidence type="ECO:0000313" key="3">
    <source>
        <dbReference type="Proteomes" id="UP001610334"/>
    </source>
</evidence>
<sequence length="140" mass="15020">MMSIPRRRRQMSQIGETLLITPLISAVPVDSSQNLVYLSRGKAGSKAGKNSSSTNDPTISPQARSSLVNQSGSSVEPRFSALISPPHFGTSPTKHAAAAPIRTRAMRQPYLSRPRTPKANAPARGQNPITPKPNTVLSHE</sequence>
<protein>
    <submittedName>
        <fullName evidence="2">Uncharacterized protein</fullName>
    </submittedName>
</protein>
<feature type="compositionally biased region" description="Low complexity" evidence="1">
    <location>
        <begin position="41"/>
        <end position="53"/>
    </location>
</feature>
<evidence type="ECO:0000313" key="2">
    <source>
        <dbReference type="EMBL" id="KAL2808008.1"/>
    </source>
</evidence>
<name>A0ABR4GXT0_9EURO</name>
<keyword evidence="3" id="KW-1185">Reference proteome</keyword>
<reference evidence="2 3" key="1">
    <citation type="submission" date="2024-07" db="EMBL/GenBank/DDBJ databases">
        <title>Section-level genome sequencing and comparative genomics of Aspergillus sections Usti and Cavernicolus.</title>
        <authorList>
            <consortium name="Lawrence Berkeley National Laboratory"/>
            <person name="Nybo J.L."/>
            <person name="Vesth T.C."/>
            <person name="Theobald S."/>
            <person name="Frisvad J.C."/>
            <person name="Larsen T.O."/>
            <person name="Kjaerboelling I."/>
            <person name="Rothschild-Mancinelli K."/>
            <person name="Lyhne E.K."/>
            <person name="Kogle M.E."/>
            <person name="Barry K."/>
            <person name="Clum A."/>
            <person name="Na H."/>
            <person name="Ledsgaard L."/>
            <person name="Lin J."/>
            <person name="Lipzen A."/>
            <person name="Kuo A."/>
            <person name="Riley R."/>
            <person name="Mondo S."/>
            <person name="Labutti K."/>
            <person name="Haridas S."/>
            <person name="Pangalinan J."/>
            <person name="Salamov A.A."/>
            <person name="Simmons B.A."/>
            <person name="Magnuson J.K."/>
            <person name="Chen J."/>
            <person name="Drula E."/>
            <person name="Henrissat B."/>
            <person name="Wiebenga A."/>
            <person name="Lubbers R.J."/>
            <person name="Gomes A.C."/>
            <person name="Makela M.R."/>
            <person name="Stajich J."/>
            <person name="Grigoriev I.V."/>
            <person name="Mortensen U.H."/>
            <person name="De Vries R.P."/>
            <person name="Baker S.E."/>
            <person name="Andersen M.R."/>
        </authorList>
    </citation>
    <scope>NUCLEOTIDE SEQUENCE [LARGE SCALE GENOMIC DNA]</scope>
    <source>
        <strain evidence="2 3">CBS 588.65</strain>
    </source>
</reference>
<dbReference type="EMBL" id="JBFXLT010000124">
    <property type="protein sequence ID" value="KAL2808008.1"/>
    <property type="molecule type" value="Genomic_DNA"/>
</dbReference>
<comment type="caution">
    <text evidence="2">The sequence shown here is derived from an EMBL/GenBank/DDBJ whole genome shotgun (WGS) entry which is preliminary data.</text>
</comment>
<organism evidence="2 3">
    <name type="scientific">Aspergillus granulosus</name>
    <dbReference type="NCBI Taxonomy" id="176169"/>
    <lineage>
        <taxon>Eukaryota</taxon>
        <taxon>Fungi</taxon>
        <taxon>Dikarya</taxon>
        <taxon>Ascomycota</taxon>
        <taxon>Pezizomycotina</taxon>
        <taxon>Eurotiomycetes</taxon>
        <taxon>Eurotiomycetidae</taxon>
        <taxon>Eurotiales</taxon>
        <taxon>Aspergillaceae</taxon>
        <taxon>Aspergillus</taxon>
        <taxon>Aspergillus subgen. Nidulantes</taxon>
    </lineage>
</organism>
<feature type="region of interest" description="Disordered" evidence="1">
    <location>
        <begin position="41"/>
        <end position="140"/>
    </location>
</feature>
<accession>A0ABR4GXT0</accession>
<evidence type="ECO:0000256" key="1">
    <source>
        <dbReference type="SAM" id="MobiDB-lite"/>
    </source>
</evidence>